<dbReference type="EMBL" id="WNWM01000002">
    <property type="protein sequence ID" value="MUI13151.1"/>
    <property type="molecule type" value="Genomic_DNA"/>
</dbReference>
<gene>
    <name evidence="4" type="ORF">GJV26_11860</name>
</gene>
<evidence type="ECO:0000313" key="4">
    <source>
        <dbReference type="EMBL" id="MUI13151.1"/>
    </source>
</evidence>
<feature type="domain" description="Ice-binding protein C-terminal" evidence="3">
    <location>
        <begin position="85"/>
        <end position="109"/>
    </location>
</feature>
<dbReference type="NCBIfam" id="TIGR02595">
    <property type="entry name" value="PEP_CTERM"/>
    <property type="match status" value="1"/>
</dbReference>
<dbReference type="RefSeq" id="WP_155708987.1">
    <property type="nucleotide sequence ID" value="NZ_BMWU01000035.1"/>
</dbReference>
<evidence type="ECO:0000259" key="3">
    <source>
        <dbReference type="Pfam" id="PF07589"/>
    </source>
</evidence>
<organism evidence="4 5">
    <name type="scientific">Pseudoduganella dura</name>
    <dbReference type="NCBI Taxonomy" id="321982"/>
    <lineage>
        <taxon>Bacteria</taxon>
        <taxon>Pseudomonadati</taxon>
        <taxon>Pseudomonadota</taxon>
        <taxon>Betaproteobacteria</taxon>
        <taxon>Burkholderiales</taxon>
        <taxon>Oxalobacteraceae</taxon>
        <taxon>Telluria group</taxon>
        <taxon>Pseudoduganella</taxon>
    </lineage>
</organism>
<reference evidence="4 5" key="1">
    <citation type="submission" date="2019-11" db="EMBL/GenBank/DDBJ databases">
        <title>Draft Genome Sequences of Six Type Strains of the Genus Massilia.</title>
        <authorList>
            <person name="Miess H."/>
            <person name="Frediansyah A."/>
            <person name="Goeker M."/>
            <person name="Gross H."/>
        </authorList>
    </citation>
    <scope>NUCLEOTIDE SEQUENCE [LARGE SCALE GENOMIC DNA]</scope>
    <source>
        <strain evidence="4 5">DSM 17513</strain>
    </source>
</reference>
<feature type="transmembrane region" description="Helical" evidence="1">
    <location>
        <begin position="84"/>
        <end position="104"/>
    </location>
</feature>
<keyword evidence="1" id="KW-0812">Transmembrane</keyword>
<keyword evidence="1" id="KW-1133">Transmembrane helix</keyword>
<comment type="caution">
    <text evidence="4">The sequence shown here is derived from an EMBL/GenBank/DDBJ whole genome shotgun (WGS) entry which is preliminary data.</text>
</comment>
<keyword evidence="1" id="KW-0472">Membrane</keyword>
<feature type="chain" id="PRO_5026233630" evidence="2">
    <location>
        <begin position="23"/>
        <end position="114"/>
    </location>
</feature>
<evidence type="ECO:0000256" key="1">
    <source>
        <dbReference type="SAM" id="Phobius"/>
    </source>
</evidence>
<keyword evidence="5" id="KW-1185">Reference proteome</keyword>
<feature type="signal peptide" evidence="2">
    <location>
        <begin position="1"/>
        <end position="22"/>
    </location>
</feature>
<keyword evidence="2" id="KW-0732">Signal</keyword>
<dbReference type="InterPro" id="IPR013424">
    <property type="entry name" value="Ice-binding_C"/>
</dbReference>
<accession>A0A6I3XHM6</accession>
<sequence>MKIVFAAGLLAAVLAMPAAAVAGPVQSIDWNGQPTTLVPGAPAPWHAGDSAGCLGACLEGIPTTTFAAAPPAASAPPMPATPAVAVPEPGTWGMLLAGAVLLALKSRRRNEKFT</sequence>
<evidence type="ECO:0000256" key="2">
    <source>
        <dbReference type="SAM" id="SignalP"/>
    </source>
</evidence>
<dbReference type="Pfam" id="PF07589">
    <property type="entry name" value="PEP-CTERM"/>
    <property type="match status" value="1"/>
</dbReference>
<evidence type="ECO:0000313" key="5">
    <source>
        <dbReference type="Proteomes" id="UP000431684"/>
    </source>
</evidence>
<dbReference type="Proteomes" id="UP000431684">
    <property type="component" value="Unassembled WGS sequence"/>
</dbReference>
<name>A0A6I3XHM6_9BURK</name>
<proteinExistence type="predicted"/>
<dbReference type="AlphaFoldDB" id="A0A6I3XHM6"/>
<protein>
    <submittedName>
        <fullName evidence="4">PEP-CTERM sorting domain-containing protein</fullName>
    </submittedName>
</protein>